<reference evidence="2" key="2">
    <citation type="submission" date="2020-11" db="EMBL/GenBank/DDBJ databases">
        <authorList>
            <person name="McCartney M.A."/>
            <person name="Auch B."/>
            <person name="Kono T."/>
            <person name="Mallez S."/>
            <person name="Becker A."/>
            <person name="Gohl D.M."/>
            <person name="Silverstein K.A.T."/>
            <person name="Koren S."/>
            <person name="Bechman K.B."/>
            <person name="Herman A."/>
            <person name="Abrahante J.E."/>
            <person name="Garbe J."/>
        </authorList>
    </citation>
    <scope>NUCLEOTIDE SEQUENCE</scope>
    <source>
        <strain evidence="2">Duluth1</strain>
        <tissue evidence="2">Whole animal</tissue>
    </source>
</reference>
<name>A0A9D3YBK5_DREPO</name>
<organism evidence="2 3">
    <name type="scientific">Dreissena polymorpha</name>
    <name type="common">Zebra mussel</name>
    <name type="synonym">Mytilus polymorpha</name>
    <dbReference type="NCBI Taxonomy" id="45954"/>
    <lineage>
        <taxon>Eukaryota</taxon>
        <taxon>Metazoa</taxon>
        <taxon>Spiralia</taxon>
        <taxon>Lophotrochozoa</taxon>
        <taxon>Mollusca</taxon>
        <taxon>Bivalvia</taxon>
        <taxon>Autobranchia</taxon>
        <taxon>Heteroconchia</taxon>
        <taxon>Euheterodonta</taxon>
        <taxon>Imparidentia</taxon>
        <taxon>Neoheterodontei</taxon>
        <taxon>Myida</taxon>
        <taxon>Dreissenoidea</taxon>
        <taxon>Dreissenidae</taxon>
        <taxon>Dreissena</taxon>
    </lineage>
</organism>
<comment type="caution">
    <text evidence="2">The sequence shown here is derived from an EMBL/GenBank/DDBJ whole genome shotgun (WGS) entry which is preliminary data.</text>
</comment>
<sequence>MISRMSTSTSGSAIPFAPTCGSSLELIRDLYQKLEPQITKSYRPHVTYVPPAESPREKKKSADKESHAKGGKLKVARIALGAIAELTKRKDTKKRLLEASKREAVSNAQDLEKVTKDVNRSLPNLPGTNS</sequence>
<feature type="region of interest" description="Disordered" evidence="1">
    <location>
        <begin position="100"/>
        <end position="130"/>
    </location>
</feature>
<dbReference type="Proteomes" id="UP000828390">
    <property type="component" value="Unassembled WGS sequence"/>
</dbReference>
<evidence type="ECO:0000313" key="3">
    <source>
        <dbReference type="Proteomes" id="UP000828390"/>
    </source>
</evidence>
<feature type="compositionally biased region" description="Basic and acidic residues" evidence="1">
    <location>
        <begin position="100"/>
        <end position="119"/>
    </location>
</feature>
<evidence type="ECO:0000256" key="1">
    <source>
        <dbReference type="SAM" id="MobiDB-lite"/>
    </source>
</evidence>
<proteinExistence type="predicted"/>
<dbReference type="EMBL" id="JAIWYP010000016">
    <property type="protein sequence ID" value="KAH3695519.1"/>
    <property type="molecule type" value="Genomic_DNA"/>
</dbReference>
<gene>
    <name evidence="2" type="ORF">DPMN_082979</name>
</gene>
<keyword evidence="3" id="KW-1185">Reference proteome</keyword>
<dbReference type="AlphaFoldDB" id="A0A9D3YBK5"/>
<feature type="compositionally biased region" description="Basic and acidic residues" evidence="1">
    <location>
        <begin position="54"/>
        <end position="68"/>
    </location>
</feature>
<protein>
    <submittedName>
        <fullName evidence="2">Uncharacterized protein</fullName>
    </submittedName>
</protein>
<evidence type="ECO:0000313" key="2">
    <source>
        <dbReference type="EMBL" id="KAH3695519.1"/>
    </source>
</evidence>
<feature type="region of interest" description="Disordered" evidence="1">
    <location>
        <begin position="42"/>
        <end position="71"/>
    </location>
</feature>
<reference evidence="2" key="1">
    <citation type="journal article" date="2019" name="bioRxiv">
        <title>The Genome of the Zebra Mussel, Dreissena polymorpha: A Resource for Invasive Species Research.</title>
        <authorList>
            <person name="McCartney M.A."/>
            <person name="Auch B."/>
            <person name="Kono T."/>
            <person name="Mallez S."/>
            <person name="Zhang Y."/>
            <person name="Obille A."/>
            <person name="Becker A."/>
            <person name="Abrahante J.E."/>
            <person name="Garbe J."/>
            <person name="Badalamenti J.P."/>
            <person name="Herman A."/>
            <person name="Mangelson H."/>
            <person name="Liachko I."/>
            <person name="Sullivan S."/>
            <person name="Sone E.D."/>
            <person name="Koren S."/>
            <person name="Silverstein K.A.T."/>
            <person name="Beckman K.B."/>
            <person name="Gohl D.M."/>
        </authorList>
    </citation>
    <scope>NUCLEOTIDE SEQUENCE</scope>
    <source>
        <strain evidence="2">Duluth1</strain>
        <tissue evidence="2">Whole animal</tissue>
    </source>
</reference>
<accession>A0A9D3YBK5</accession>